<dbReference type="InterPro" id="IPR010987">
    <property type="entry name" value="Glutathione-S-Trfase_C-like"/>
</dbReference>
<dbReference type="Gene3D" id="1.20.1050.10">
    <property type="match status" value="1"/>
</dbReference>
<accession>A0A6A5BKY9</accession>
<evidence type="ECO:0000313" key="2">
    <source>
        <dbReference type="EMBL" id="KAF0975312.1"/>
    </source>
</evidence>
<dbReference type="SUPFAM" id="SSF47616">
    <property type="entry name" value="GST C-terminal domain-like"/>
    <property type="match status" value="1"/>
</dbReference>
<dbReference type="VEuPathDB" id="AmoebaDB:FDP41_005516"/>
<dbReference type="VEuPathDB" id="AmoebaDB:NfTy_066870"/>
<dbReference type="Pfam" id="PF14497">
    <property type="entry name" value="GST_C_3"/>
    <property type="match status" value="1"/>
</dbReference>
<dbReference type="Proteomes" id="UP000444721">
    <property type="component" value="Unassembled WGS sequence"/>
</dbReference>
<organism evidence="3 4">
    <name type="scientific">Naegleria fowleri</name>
    <name type="common">Brain eating amoeba</name>
    <dbReference type="NCBI Taxonomy" id="5763"/>
    <lineage>
        <taxon>Eukaryota</taxon>
        <taxon>Discoba</taxon>
        <taxon>Heterolobosea</taxon>
        <taxon>Tetramitia</taxon>
        <taxon>Eutetramitia</taxon>
        <taxon>Vahlkampfiidae</taxon>
        <taxon>Naegleria</taxon>
    </lineage>
</organism>
<dbReference type="InterPro" id="IPR036282">
    <property type="entry name" value="Glutathione-S-Trfase_C_sf"/>
</dbReference>
<protein>
    <recommendedName>
        <fullName evidence="1">GST C-terminal domain-containing protein</fullName>
    </recommendedName>
</protein>
<reference evidence="3 4" key="1">
    <citation type="journal article" date="2019" name="Sci. Rep.">
        <title>Nanopore sequencing improves the draft genome of the human pathogenic amoeba Naegleria fowleri.</title>
        <authorList>
            <person name="Liechti N."/>
            <person name="Schurch N."/>
            <person name="Bruggmann R."/>
            <person name="Wittwer M."/>
        </authorList>
    </citation>
    <scope>NUCLEOTIDE SEQUENCE [LARGE SCALE GENOMIC DNA]</scope>
    <source>
        <strain evidence="3 4">ATCC 30894</strain>
    </source>
</reference>
<feature type="domain" description="GST C-terminal" evidence="1">
    <location>
        <begin position="1"/>
        <end position="133"/>
    </location>
</feature>
<evidence type="ECO:0000259" key="1">
    <source>
        <dbReference type="PROSITE" id="PS50405"/>
    </source>
</evidence>
<dbReference type="RefSeq" id="XP_044560235.1">
    <property type="nucleotide sequence ID" value="XM_044709049.1"/>
</dbReference>
<gene>
    <name evidence="3" type="ORF">FDP41_005516</name>
    <name evidence="2" type="ORF">FDP41_005683</name>
</gene>
<dbReference type="VEuPathDB" id="AmoebaDB:NF0020600"/>
<dbReference type="InterPro" id="IPR004046">
    <property type="entry name" value="GST_C"/>
</dbReference>
<proteinExistence type="predicted"/>
<evidence type="ECO:0000313" key="3">
    <source>
        <dbReference type="EMBL" id="KAF0975522.1"/>
    </source>
</evidence>
<dbReference type="OrthoDB" id="414243at2759"/>
<dbReference type="PROSITE" id="PS50405">
    <property type="entry name" value="GST_CTER"/>
    <property type="match status" value="1"/>
</dbReference>
<dbReference type="GeneID" id="68112734"/>
<comment type="caution">
    <text evidence="3">The sequence shown here is derived from an EMBL/GenBank/DDBJ whole genome shotgun (WGS) entry which is preliminary data.</text>
</comment>
<name>A0A6A5BKY9_NAEFO</name>
<evidence type="ECO:0000313" key="4">
    <source>
        <dbReference type="Proteomes" id="UP000444721"/>
    </source>
</evidence>
<sequence length="133" mass="15425">MSSFNKKQQTTTKLTETPIKLLISFQMVFEIVYFDSPEELKERRRNSIVQGRGSLRTIFGALNKVLEANGGYLTGKLNWADLFFFEVELIIEKKLSIDVESVAPELKKLREHVMANEKAKTYLESERNLKRHS</sequence>
<dbReference type="EMBL" id="VFQX01000046">
    <property type="protein sequence ID" value="KAF0975312.1"/>
    <property type="molecule type" value="Genomic_DNA"/>
</dbReference>
<dbReference type="VEuPathDB" id="AmoebaDB:FDP41_005683"/>
<keyword evidence="4" id="KW-1185">Reference proteome</keyword>
<dbReference type="AlphaFoldDB" id="A0A6A5BKY9"/>
<dbReference type="EMBL" id="VFQX01000044">
    <property type="protein sequence ID" value="KAF0975522.1"/>
    <property type="molecule type" value="Genomic_DNA"/>
</dbReference>